<evidence type="ECO:0000313" key="4">
    <source>
        <dbReference type="Proteomes" id="UP000035763"/>
    </source>
</evidence>
<dbReference type="PANTHER" id="PTHR30204:SF97">
    <property type="entry name" value="MERR FAMILY REGULATORY PROTEIN"/>
    <property type="match status" value="1"/>
</dbReference>
<dbReference type="PANTHER" id="PTHR30204">
    <property type="entry name" value="REDOX-CYCLING DRUG-SENSING TRANSCRIPTIONAL ACTIVATOR SOXR"/>
    <property type="match status" value="1"/>
</dbReference>
<dbReference type="STRING" id="1193182.BN11_630015"/>
<dbReference type="InterPro" id="IPR010499">
    <property type="entry name" value="AraC_E-bd"/>
</dbReference>
<feature type="domain" description="HTH merR-type" evidence="2">
    <location>
        <begin position="1"/>
        <end position="71"/>
    </location>
</feature>
<dbReference type="InterPro" id="IPR000551">
    <property type="entry name" value="MerR-type_HTH_dom"/>
</dbReference>
<dbReference type="AlphaFoldDB" id="W6K080"/>
<dbReference type="InterPro" id="IPR047057">
    <property type="entry name" value="MerR_fam"/>
</dbReference>
<dbReference type="SMART" id="SM00422">
    <property type="entry name" value="HTH_MERR"/>
    <property type="match status" value="1"/>
</dbReference>
<organism evidence="3 4">
    <name type="scientific">Nostocoides australiense Ben110</name>
    <dbReference type="NCBI Taxonomy" id="1193182"/>
    <lineage>
        <taxon>Bacteria</taxon>
        <taxon>Bacillati</taxon>
        <taxon>Actinomycetota</taxon>
        <taxon>Actinomycetes</taxon>
        <taxon>Micrococcales</taxon>
        <taxon>Intrasporangiaceae</taxon>
        <taxon>Nostocoides</taxon>
    </lineage>
</organism>
<evidence type="ECO:0000256" key="1">
    <source>
        <dbReference type="ARBA" id="ARBA00023125"/>
    </source>
</evidence>
<dbReference type="Gene3D" id="1.10.1660.10">
    <property type="match status" value="1"/>
</dbReference>
<dbReference type="GO" id="GO:0003677">
    <property type="term" value="F:DNA binding"/>
    <property type="evidence" value="ECO:0007669"/>
    <property type="project" value="UniProtKB-KW"/>
</dbReference>
<dbReference type="Proteomes" id="UP000035763">
    <property type="component" value="Unassembled WGS sequence"/>
</dbReference>
<evidence type="ECO:0000259" key="2">
    <source>
        <dbReference type="PROSITE" id="PS50937"/>
    </source>
</evidence>
<gene>
    <name evidence="3" type="ORF">BN11_630015</name>
</gene>
<dbReference type="Pfam" id="PF13411">
    <property type="entry name" value="MerR_1"/>
    <property type="match status" value="1"/>
</dbReference>
<comment type="caution">
    <text evidence="3">The sequence shown here is derived from an EMBL/GenBank/DDBJ whole genome shotgun (WGS) entry which is preliminary data.</text>
</comment>
<keyword evidence="4" id="KW-1185">Reference proteome</keyword>
<dbReference type="CDD" id="cd01107">
    <property type="entry name" value="HTH_BmrR"/>
    <property type="match status" value="1"/>
</dbReference>
<dbReference type="RefSeq" id="WP_048695685.1">
    <property type="nucleotide sequence ID" value="NZ_HG764815.1"/>
</dbReference>
<dbReference type="InterPro" id="IPR009061">
    <property type="entry name" value="DNA-bd_dom_put_sf"/>
</dbReference>
<dbReference type="Gene3D" id="3.20.80.10">
    <property type="entry name" value="Regulatory factor, effector binding domain"/>
    <property type="match status" value="1"/>
</dbReference>
<dbReference type="PROSITE" id="PS50937">
    <property type="entry name" value="HTH_MERR_2"/>
    <property type="match status" value="1"/>
</dbReference>
<dbReference type="OrthoDB" id="7849865at2"/>
<protein>
    <submittedName>
        <fullName evidence="3">Transcriptional regulator</fullName>
    </submittedName>
</protein>
<dbReference type="EMBL" id="CAJA01000489">
    <property type="protein sequence ID" value="CCH75313.1"/>
    <property type="molecule type" value="Genomic_DNA"/>
</dbReference>
<keyword evidence="1" id="KW-0238">DNA-binding</keyword>
<dbReference type="SUPFAM" id="SSF55136">
    <property type="entry name" value="Probable bacterial effector-binding domain"/>
    <property type="match status" value="1"/>
</dbReference>
<accession>W6K080</accession>
<dbReference type="InterPro" id="IPR011256">
    <property type="entry name" value="Reg_factor_effector_dom_sf"/>
</dbReference>
<proteinExistence type="predicted"/>
<sequence>MLSIGDFALHGQVSVRMLRHYDALGLLEPVHVDPSSGYRWYAAEQLSRLNRLIALKELGFTLEQIGPILDASVSAEELRAMLLLRRSQVEEQITADHARLRAIERRLRTIEKENQMSDLTFTEKSLPAVQVSQRRAQVEDRTEIAGVIGPMFGNLIDQAEALGYDLDASTIAWYGDGGDPMEIAACIPQTEGLPLLPGTEHVELEAVPRAITVVHRGDMETIGDTWQALQQYVGAQGLSNTGRCREVYIATPMDRPDDWVTELQQPVTA</sequence>
<reference evidence="3 4" key="1">
    <citation type="journal article" date="2013" name="ISME J.">
        <title>A metabolic model for members of the genus Tetrasphaera involved in enhanced biological phosphorus removal.</title>
        <authorList>
            <person name="Kristiansen R."/>
            <person name="Nguyen H.T.T."/>
            <person name="Saunders A.M."/>
            <person name="Nielsen J.L."/>
            <person name="Wimmer R."/>
            <person name="Le V.Q."/>
            <person name="McIlroy S.J."/>
            <person name="Petrovski S."/>
            <person name="Seviour R.J."/>
            <person name="Calteau A."/>
            <person name="Nielsen K.L."/>
            <person name="Nielsen P.H."/>
        </authorList>
    </citation>
    <scope>NUCLEOTIDE SEQUENCE [LARGE SCALE GENOMIC DNA]</scope>
    <source>
        <strain evidence="3 4">Ben110</strain>
    </source>
</reference>
<dbReference type="SMART" id="SM00871">
    <property type="entry name" value="AraC_E_bind"/>
    <property type="match status" value="1"/>
</dbReference>
<evidence type="ECO:0000313" key="3">
    <source>
        <dbReference type="EMBL" id="CCH75313.1"/>
    </source>
</evidence>
<name>W6K080_9MICO</name>
<dbReference type="SUPFAM" id="SSF46955">
    <property type="entry name" value="Putative DNA-binding domain"/>
    <property type="match status" value="1"/>
</dbReference>
<dbReference type="GO" id="GO:0003700">
    <property type="term" value="F:DNA-binding transcription factor activity"/>
    <property type="evidence" value="ECO:0007669"/>
    <property type="project" value="InterPro"/>
</dbReference>